<gene>
    <name evidence="2" type="ORF">JZY06_09025</name>
</gene>
<comment type="caution">
    <text evidence="2">The sequence shown here is derived from an EMBL/GenBank/DDBJ whole genome shotgun (WGS) entry which is preliminary data.</text>
</comment>
<dbReference type="AlphaFoldDB" id="A0A939E2U5"/>
<proteinExistence type="predicted"/>
<evidence type="ECO:0000259" key="1">
    <source>
        <dbReference type="Pfam" id="PF10593"/>
    </source>
</evidence>
<dbReference type="Pfam" id="PF10593">
    <property type="entry name" value="Z1"/>
    <property type="match status" value="1"/>
</dbReference>
<dbReference type="EMBL" id="JAFLEQ010000016">
    <property type="protein sequence ID" value="MBN9644748.1"/>
    <property type="molecule type" value="Genomic_DNA"/>
</dbReference>
<sequence length="1069" mass="120436">MSTKFKKIRSELFNSLRPANPGKIHSLLTYLEFRGNDFTQEDVEAFITDSPEGSLDHVMSFVVAVCEQPASALDPKTETTEETDERLEWVIDTLGLSKVGDEIRRRMPKPVPTVIIGNEFRDWYTPEREARNPHYWDSYRSVLERKGWGIQSIKTVENQARQVLKRIEDPTAEHYLSHRGLVVGYVQSGKTANFTAVAAKAIDAGYRMVIVLAGTLTNLREQTQRRLDKELIGREAILNGIDEANMSKRQRSRETYFDNDEEWERTEDESGDIFVSHGPSWGTPGFPEIKRITSSKHDYGAPNSHNSELVFNVNHGDAAVHDPKNLDEMPCMFAVVKKQADVLAKLQEALSAKGNKDPRFKDLPVLIIDDEADLASINTKKNDLSVAPEDKDRTRINELITGILKTMPRAQYVGYTATPFANVFIDPDDPGDLYPRNFVLMLDKPDGYRGAEWFHDRLNFTDDDEEPTIDNCRSEAFIRYLAEELVVDEENTSEAQLQAEKEAFFEEHRCELQRALDMFVLTGAVKKYREEKDPELSFKHHTMLVHEGVDTHLHDETTRILRELWTTRGYGAGLPIPQMQELFEKDVLPVMKAGDGSWSEDWPVPESWQELQPYIIKAYEEITTDTSESGGSPILQINTGDNSDEMPNFESGKVWKVLVGGAKLSRGYTVEGLTVSYFRRRTVSADTLMQTGRWFGFRKGYQDLVRLYAPETLVDAFEAAMVDEETFRYNARVYAGFGEGALTPADLPPLVQQSLPWLAPTAREKRFNVYPVSAACGPETKEFNGIPARSNRQALADNFTGVAQPLLQTLSADIAKLAFFREEGAKNGKLRYSTGQIQAHCGLMSSSDFVDLLGKMQWTTEGSFKENVVNPRLEYLRNLLGRGSHANPDASDFSEIVVLLPHLKNNPKMIDVPGVDFKVPLVQRSRRVGRADITGGDRKLMYVAQNIAAGNDCRELGSEDAEKMGITLPQYSDEPEPFPMTPERMNNRGAVIVTLFDDRDPEILKQMKDSGTWTVPDFTAGEVGLALAVNSPLEPIKGFEDVIELRVIKRNADNTYDATIDVRDVPANV</sequence>
<organism evidence="2 3">
    <name type="scientific">Corynebacterium mendelii</name>
    <dbReference type="NCBI Taxonomy" id="2765362"/>
    <lineage>
        <taxon>Bacteria</taxon>
        <taxon>Bacillati</taxon>
        <taxon>Actinomycetota</taxon>
        <taxon>Actinomycetes</taxon>
        <taxon>Mycobacteriales</taxon>
        <taxon>Corynebacteriaceae</taxon>
        <taxon>Corynebacterium</taxon>
    </lineage>
</organism>
<dbReference type="Proteomes" id="UP000664332">
    <property type="component" value="Unassembled WGS sequence"/>
</dbReference>
<dbReference type="RefSeq" id="WP_207279226.1">
    <property type="nucleotide sequence ID" value="NZ_JAFLEQ010000016.1"/>
</dbReference>
<reference evidence="2" key="1">
    <citation type="submission" date="2021-03" db="EMBL/GenBank/DDBJ databases">
        <authorList>
            <person name="Sun Q."/>
        </authorList>
    </citation>
    <scope>NUCLEOTIDE SEQUENCE</scope>
    <source>
        <strain evidence="2">CCM 8862</strain>
    </source>
</reference>
<evidence type="ECO:0000313" key="3">
    <source>
        <dbReference type="Proteomes" id="UP000664332"/>
    </source>
</evidence>
<protein>
    <submittedName>
        <fullName evidence="2">Z1 domain-containing protein</fullName>
    </submittedName>
</protein>
<feature type="domain" description="Putative endonuclease Z1" evidence="1">
    <location>
        <begin position="511"/>
        <end position="753"/>
    </location>
</feature>
<keyword evidence="3" id="KW-1185">Reference proteome</keyword>
<name>A0A939E2U5_9CORY</name>
<accession>A0A939E2U5</accession>
<dbReference type="InterPro" id="IPR018310">
    <property type="entry name" value="Put_endonuclease_Z1-dom"/>
</dbReference>
<evidence type="ECO:0000313" key="2">
    <source>
        <dbReference type="EMBL" id="MBN9644748.1"/>
    </source>
</evidence>